<dbReference type="GO" id="GO:0046872">
    <property type="term" value="F:metal ion binding"/>
    <property type="evidence" value="ECO:0007669"/>
    <property type="project" value="UniProtKB-KW"/>
</dbReference>
<evidence type="ECO:0000256" key="1">
    <source>
        <dbReference type="ARBA" id="ARBA00001936"/>
    </source>
</evidence>
<dbReference type="SUPFAM" id="SSF64182">
    <property type="entry name" value="DHH phosphoesterases"/>
    <property type="match status" value="1"/>
</dbReference>
<evidence type="ECO:0000256" key="4">
    <source>
        <dbReference type="ARBA" id="ARBA00023211"/>
    </source>
</evidence>
<keyword evidence="2" id="KW-0479">Metal-binding</keyword>
<dbReference type="GeneID" id="63916637"/>
<dbReference type="RefSeq" id="XP_040876087.1">
    <property type="nucleotide sequence ID" value="XM_041023264.1"/>
</dbReference>
<dbReference type="Pfam" id="PF01368">
    <property type="entry name" value="DHH"/>
    <property type="match status" value="1"/>
</dbReference>
<sequence length="426" mass="47153">MAIPRNSLGAFLRQAKSSLKKAIDQKEKVTLVIGNESADLDSITSSIVYAYLKSITHSTKSPATLHIPLLNIPEVDINLRPELLALLPHANIHQDHLITLDDLPNLGTIKETLVPESTRWILVDHNSLQGTLGSIYADRVVGVIDHHADEQKVPTDTGDEPRIITTAGSCTSLIINHCREAWDSLASGTSSTGAAHAQGDTLMEDEAVTSLWDAQVAQLALASVVIDTMNLEDEHKTTQHDIDAVKYLEAKINQCPKIGAQFDRSEFFKEINEAKKDLNSLTVEEILRKDYKQWTENGLNLGTSAVVQPISFLKNKINDDKNDNSYLPLLHTAKQFAQERDLCIFSIMTAYEAEDGNFAREVAVLAVDERGFAACKKFADSSSQKLQLYEEDADESGEHWFHIWKQGNLSASRKQVAPLLREAMSG</sequence>
<dbReference type="Proteomes" id="UP000030672">
    <property type="component" value="Unassembled WGS sequence"/>
</dbReference>
<dbReference type="EMBL" id="KL584850">
    <property type="protein sequence ID" value="KEQ59064.1"/>
    <property type="molecule type" value="Genomic_DNA"/>
</dbReference>
<evidence type="ECO:0000259" key="5">
    <source>
        <dbReference type="SMART" id="SM01131"/>
    </source>
</evidence>
<dbReference type="Pfam" id="PF02833">
    <property type="entry name" value="DHHA2"/>
    <property type="match status" value="1"/>
</dbReference>
<dbReference type="HOGENOM" id="CLU_019358_1_0_1"/>
<dbReference type="SMART" id="SM01131">
    <property type="entry name" value="DHHA2"/>
    <property type="match status" value="1"/>
</dbReference>
<dbReference type="InterPro" id="IPR038763">
    <property type="entry name" value="DHH_sf"/>
</dbReference>
<dbReference type="STRING" id="1043003.A0A074VIZ9"/>
<protein>
    <submittedName>
        <fullName evidence="6">DHH phosphoesterase</fullName>
    </submittedName>
</protein>
<name>A0A074VIZ9_AURM1</name>
<dbReference type="AlphaFoldDB" id="A0A074VIZ9"/>
<dbReference type="PANTHER" id="PTHR12112">
    <property type="entry name" value="BNIP - RELATED"/>
    <property type="match status" value="1"/>
</dbReference>
<dbReference type="InterPro" id="IPR038222">
    <property type="entry name" value="DHHA2_dom_sf"/>
</dbReference>
<evidence type="ECO:0000313" key="7">
    <source>
        <dbReference type="Proteomes" id="UP000030672"/>
    </source>
</evidence>
<comment type="cofactor">
    <cofactor evidence="1">
        <name>Mn(2+)</name>
        <dbReference type="ChEBI" id="CHEBI:29035"/>
    </cofactor>
</comment>
<feature type="domain" description="DHHA2" evidence="5">
    <location>
        <begin position="268"/>
        <end position="424"/>
    </location>
</feature>
<evidence type="ECO:0000256" key="2">
    <source>
        <dbReference type="ARBA" id="ARBA00022723"/>
    </source>
</evidence>
<evidence type="ECO:0000313" key="6">
    <source>
        <dbReference type="EMBL" id="KEQ59064.1"/>
    </source>
</evidence>
<dbReference type="GO" id="GO:0005737">
    <property type="term" value="C:cytoplasm"/>
    <property type="evidence" value="ECO:0007669"/>
    <property type="project" value="InterPro"/>
</dbReference>
<proteinExistence type="predicted"/>
<keyword evidence="4" id="KW-0464">Manganese</keyword>
<dbReference type="PANTHER" id="PTHR12112:SF39">
    <property type="entry name" value="EG:152A3.5 PROTEIN (FBGN0003116_PN PROTEIN)"/>
    <property type="match status" value="1"/>
</dbReference>
<keyword evidence="3" id="KW-0378">Hydrolase</keyword>
<keyword evidence="7" id="KW-1185">Reference proteome</keyword>
<dbReference type="Gene3D" id="3.90.1640.10">
    <property type="entry name" value="inorganic pyrophosphatase (n-terminal core)"/>
    <property type="match status" value="1"/>
</dbReference>
<dbReference type="InterPro" id="IPR001667">
    <property type="entry name" value="DDH_dom"/>
</dbReference>
<dbReference type="InterPro" id="IPR004097">
    <property type="entry name" value="DHHA2"/>
</dbReference>
<organism evidence="6 7">
    <name type="scientific">Aureobasidium melanogenum (strain CBS 110374)</name>
    <name type="common">Aureobasidium pullulans var. melanogenum</name>
    <dbReference type="NCBI Taxonomy" id="1043003"/>
    <lineage>
        <taxon>Eukaryota</taxon>
        <taxon>Fungi</taxon>
        <taxon>Dikarya</taxon>
        <taxon>Ascomycota</taxon>
        <taxon>Pezizomycotina</taxon>
        <taxon>Dothideomycetes</taxon>
        <taxon>Dothideomycetidae</taxon>
        <taxon>Dothideales</taxon>
        <taxon>Saccotheciaceae</taxon>
        <taxon>Aureobasidium</taxon>
    </lineage>
</organism>
<accession>A0A074VIZ9</accession>
<dbReference type="GO" id="GO:0004309">
    <property type="term" value="F:exopolyphosphatase activity"/>
    <property type="evidence" value="ECO:0007669"/>
    <property type="project" value="TreeGrafter"/>
</dbReference>
<reference evidence="6 7" key="1">
    <citation type="journal article" date="2014" name="BMC Genomics">
        <title>Genome sequencing of four Aureobasidium pullulans varieties: biotechnological potential, stress tolerance, and description of new species.</title>
        <authorList>
            <person name="Gostin Ar C."/>
            <person name="Ohm R.A."/>
            <person name="Kogej T."/>
            <person name="Sonjak S."/>
            <person name="Turk M."/>
            <person name="Zajc J."/>
            <person name="Zalar P."/>
            <person name="Grube M."/>
            <person name="Sun H."/>
            <person name="Han J."/>
            <person name="Sharma A."/>
            <person name="Chiniquy J."/>
            <person name="Ngan C.Y."/>
            <person name="Lipzen A."/>
            <person name="Barry K."/>
            <person name="Grigoriev I.V."/>
            <person name="Gunde-Cimerman N."/>
        </authorList>
    </citation>
    <scope>NUCLEOTIDE SEQUENCE [LARGE SCALE GENOMIC DNA]</scope>
    <source>
        <strain evidence="6 7">CBS 110374</strain>
    </source>
</reference>
<dbReference type="Gene3D" id="3.10.310.20">
    <property type="entry name" value="DHHA2 domain"/>
    <property type="match status" value="1"/>
</dbReference>
<evidence type="ECO:0000256" key="3">
    <source>
        <dbReference type="ARBA" id="ARBA00022801"/>
    </source>
</evidence>
<gene>
    <name evidence="6" type="ORF">M437DRAFT_57701</name>
</gene>